<dbReference type="Pfam" id="PF04828">
    <property type="entry name" value="GFA"/>
    <property type="match status" value="1"/>
</dbReference>
<protein>
    <submittedName>
        <fullName evidence="6">GFA family protein</fullName>
    </submittedName>
</protein>
<dbReference type="Proteomes" id="UP000305888">
    <property type="component" value="Chromosome"/>
</dbReference>
<dbReference type="InterPro" id="IPR006913">
    <property type="entry name" value="CENP-V/GFA"/>
</dbReference>
<dbReference type="PANTHER" id="PTHR33337">
    <property type="entry name" value="GFA DOMAIN-CONTAINING PROTEIN"/>
    <property type="match status" value="1"/>
</dbReference>
<dbReference type="AlphaFoldDB" id="A0A5B8FZB7"/>
<dbReference type="KEGG" id="ppru:FDP22_10010"/>
<feature type="domain" description="CENP-V/GFA" evidence="5">
    <location>
        <begin position="6"/>
        <end position="117"/>
    </location>
</feature>
<evidence type="ECO:0000259" key="5">
    <source>
        <dbReference type="PROSITE" id="PS51891"/>
    </source>
</evidence>
<dbReference type="PROSITE" id="PS51891">
    <property type="entry name" value="CENP_V_GFA"/>
    <property type="match status" value="1"/>
</dbReference>
<evidence type="ECO:0000256" key="2">
    <source>
        <dbReference type="ARBA" id="ARBA00022723"/>
    </source>
</evidence>
<dbReference type="SUPFAM" id="SSF51316">
    <property type="entry name" value="Mss4-like"/>
    <property type="match status" value="1"/>
</dbReference>
<dbReference type="PANTHER" id="PTHR33337:SF40">
    <property type="entry name" value="CENP-V_GFA DOMAIN-CONTAINING PROTEIN-RELATED"/>
    <property type="match status" value="1"/>
</dbReference>
<keyword evidence="4" id="KW-0456">Lyase</keyword>
<accession>A0A5B8FZB7</accession>
<dbReference type="OrthoDB" id="9807246at2"/>
<dbReference type="EMBL" id="CP040818">
    <property type="protein sequence ID" value="QDL92079.1"/>
    <property type="molecule type" value="Genomic_DNA"/>
</dbReference>
<evidence type="ECO:0000256" key="3">
    <source>
        <dbReference type="ARBA" id="ARBA00022833"/>
    </source>
</evidence>
<evidence type="ECO:0000256" key="4">
    <source>
        <dbReference type="ARBA" id="ARBA00023239"/>
    </source>
</evidence>
<dbReference type="RefSeq" id="WP_138571872.1">
    <property type="nucleotide sequence ID" value="NZ_CP040818.1"/>
</dbReference>
<keyword evidence="7" id="KW-1185">Reference proteome</keyword>
<reference evidence="6 7" key="1">
    <citation type="submission" date="2019-06" db="EMBL/GenBank/DDBJ databases">
        <title>Genome sequence of Rhodobacteraceae bacterium D4M1.</title>
        <authorList>
            <person name="Cao J."/>
        </authorList>
    </citation>
    <scope>NUCLEOTIDE SEQUENCE [LARGE SCALE GENOMIC DNA]</scope>
    <source>
        <strain evidence="6 7">D4M1</strain>
    </source>
</reference>
<evidence type="ECO:0000313" key="7">
    <source>
        <dbReference type="Proteomes" id="UP000305888"/>
    </source>
</evidence>
<evidence type="ECO:0000256" key="1">
    <source>
        <dbReference type="ARBA" id="ARBA00005495"/>
    </source>
</evidence>
<evidence type="ECO:0000313" key="6">
    <source>
        <dbReference type="EMBL" id="QDL92079.1"/>
    </source>
</evidence>
<dbReference type="InterPro" id="IPR011057">
    <property type="entry name" value="Mss4-like_sf"/>
</dbReference>
<dbReference type="GO" id="GO:0046872">
    <property type="term" value="F:metal ion binding"/>
    <property type="evidence" value="ECO:0007669"/>
    <property type="project" value="UniProtKB-KW"/>
</dbReference>
<dbReference type="GO" id="GO:0016846">
    <property type="term" value="F:carbon-sulfur lyase activity"/>
    <property type="evidence" value="ECO:0007669"/>
    <property type="project" value="InterPro"/>
</dbReference>
<dbReference type="Gene3D" id="3.90.1590.10">
    <property type="entry name" value="glutathione-dependent formaldehyde- activating enzyme (gfa)"/>
    <property type="match status" value="1"/>
</dbReference>
<gene>
    <name evidence="6" type="ORF">FDP22_10010</name>
</gene>
<keyword evidence="3" id="KW-0862">Zinc</keyword>
<name>A0A5B8FZB7_9RHOB</name>
<organism evidence="6 7">
    <name type="scientific">Paroceanicella profunda</name>
    <dbReference type="NCBI Taxonomy" id="2579971"/>
    <lineage>
        <taxon>Bacteria</taxon>
        <taxon>Pseudomonadati</taxon>
        <taxon>Pseudomonadota</taxon>
        <taxon>Alphaproteobacteria</taxon>
        <taxon>Rhodobacterales</taxon>
        <taxon>Paracoccaceae</taxon>
        <taxon>Paroceanicella</taxon>
    </lineage>
</organism>
<keyword evidence="2" id="KW-0479">Metal-binding</keyword>
<sequence>MTDTGCSGGCPCGGVAFEGALESTRVVACHCGQCRASSGHFWASAGLREVRISGETLRWHRSSPGHERGFCGHCGAFLFWRPVGAARVAVSAAAVTSGPALRLDRHIFTADKGAYYEITDPLPCFEGDDTAPGATPWYPAPSSA</sequence>
<comment type="similarity">
    <text evidence="1">Belongs to the Gfa family.</text>
</comment>
<proteinExistence type="inferred from homology"/>